<keyword evidence="11" id="KW-0969">Cilium</keyword>
<keyword evidence="6" id="KW-0975">Bacterial flagellum</keyword>
<dbReference type="AlphaFoldDB" id="A0A414AV76"/>
<dbReference type="InterPro" id="IPR002371">
    <property type="entry name" value="FlgK"/>
</dbReference>
<dbReference type="GeneID" id="23115587"/>
<evidence type="ECO:0000256" key="5">
    <source>
        <dbReference type="ARBA" id="ARBA00022525"/>
    </source>
</evidence>
<evidence type="ECO:0000259" key="9">
    <source>
        <dbReference type="Pfam" id="PF22638"/>
    </source>
</evidence>
<dbReference type="PANTHER" id="PTHR30033">
    <property type="entry name" value="FLAGELLAR HOOK-ASSOCIATED PROTEIN 1"/>
    <property type="match status" value="1"/>
</dbReference>
<protein>
    <recommendedName>
        <fullName evidence="4">Flagellar hook-associated protein 1</fullName>
    </recommendedName>
</protein>
<dbReference type="GO" id="GO:0044780">
    <property type="term" value="P:bacterial-type flagellum assembly"/>
    <property type="evidence" value="ECO:0007669"/>
    <property type="project" value="InterPro"/>
</dbReference>
<dbReference type="GO" id="GO:0005576">
    <property type="term" value="C:extracellular region"/>
    <property type="evidence" value="ECO:0007669"/>
    <property type="project" value="UniProtKB-SubCell"/>
</dbReference>
<dbReference type="Pfam" id="PF06429">
    <property type="entry name" value="Flg_bbr_C"/>
    <property type="match status" value="1"/>
</dbReference>
<dbReference type="RefSeq" id="WP_002566265.1">
    <property type="nucleotide sequence ID" value="NZ_BAABXO010000003.1"/>
</dbReference>
<evidence type="ECO:0000313" key="12">
    <source>
        <dbReference type="Proteomes" id="UP000283975"/>
    </source>
</evidence>
<feature type="domain" description="Flagellar basal body rod protein N-terminal" evidence="7">
    <location>
        <begin position="8"/>
        <end position="38"/>
    </location>
</feature>
<evidence type="ECO:0000259" key="7">
    <source>
        <dbReference type="Pfam" id="PF00460"/>
    </source>
</evidence>
<dbReference type="Proteomes" id="UP000283975">
    <property type="component" value="Unassembled WGS sequence"/>
</dbReference>
<evidence type="ECO:0000313" key="11">
    <source>
        <dbReference type="EMBL" id="RHC55562.1"/>
    </source>
</evidence>
<reference evidence="12 13" key="1">
    <citation type="submission" date="2018-08" db="EMBL/GenBank/DDBJ databases">
        <title>A genome reference for cultivated species of the human gut microbiota.</title>
        <authorList>
            <person name="Zou Y."/>
            <person name="Xue W."/>
            <person name="Luo G."/>
        </authorList>
    </citation>
    <scope>NUCLEOTIDE SEQUENCE [LARGE SCALE GENOMIC DNA]</scope>
    <source>
        <strain evidence="10 13">AF14-18</strain>
        <strain evidence="11 12">AM35-14</strain>
    </source>
</reference>
<dbReference type="Proteomes" id="UP000284543">
    <property type="component" value="Unassembled WGS sequence"/>
</dbReference>
<dbReference type="InterPro" id="IPR010930">
    <property type="entry name" value="Flg_bb/hook_C_dom"/>
</dbReference>
<evidence type="ECO:0000313" key="10">
    <source>
        <dbReference type="EMBL" id="RGV78315.1"/>
    </source>
</evidence>
<evidence type="ECO:0000256" key="6">
    <source>
        <dbReference type="ARBA" id="ARBA00023143"/>
    </source>
</evidence>
<gene>
    <name evidence="11" type="ORF">DW839_13690</name>
    <name evidence="10" type="ORF">DWW02_00825</name>
</gene>
<feature type="domain" description="Flagellar hook-associated protein FlgK helical" evidence="9">
    <location>
        <begin position="101"/>
        <end position="326"/>
    </location>
</feature>
<name>A0A414AV76_9FIRM</name>
<keyword evidence="11" id="KW-0966">Cell projection</keyword>
<evidence type="ECO:0000256" key="4">
    <source>
        <dbReference type="ARBA" id="ARBA00016244"/>
    </source>
</evidence>
<dbReference type="GO" id="GO:0009424">
    <property type="term" value="C:bacterial-type flagellum hook"/>
    <property type="evidence" value="ECO:0007669"/>
    <property type="project" value="InterPro"/>
</dbReference>
<dbReference type="SUPFAM" id="SSF64518">
    <property type="entry name" value="Phase 1 flagellin"/>
    <property type="match status" value="1"/>
</dbReference>
<comment type="caution">
    <text evidence="11">The sequence shown here is derived from an EMBL/GenBank/DDBJ whole genome shotgun (WGS) entry which is preliminary data.</text>
</comment>
<dbReference type="GO" id="GO:0005198">
    <property type="term" value="F:structural molecule activity"/>
    <property type="evidence" value="ECO:0007669"/>
    <property type="project" value="InterPro"/>
</dbReference>
<evidence type="ECO:0000313" key="13">
    <source>
        <dbReference type="Proteomes" id="UP000284543"/>
    </source>
</evidence>
<dbReference type="Pfam" id="PF00460">
    <property type="entry name" value="Flg_bb_rod"/>
    <property type="match status" value="1"/>
</dbReference>
<comment type="similarity">
    <text evidence="3">Belongs to the flagella basal body rod proteins family.</text>
</comment>
<evidence type="ECO:0000256" key="1">
    <source>
        <dbReference type="ARBA" id="ARBA00004365"/>
    </source>
</evidence>
<dbReference type="EMBL" id="QRZM01000001">
    <property type="protein sequence ID" value="RGV78315.1"/>
    <property type="molecule type" value="Genomic_DNA"/>
</dbReference>
<organism evidence="11 12">
    <name type="scientific">Enterocloster bolteae</name>
    <dbReference type="NCBI Taxonomy" id="208479"/>
    <lineage>
        <taxon>Bacteria</taxon>
        <taxon>Bacillati</taxon>
        <taxon>Bacillota</taxon>
        <taxon>Clostridia</taxon>
        <taxon>Lachnospirales</taxon>
        <taxon>Lachnospiraceae</taxon>
        <taxon>Enterocloster</taxon>
    </lineage>
</organism>
<evidence type="ECO:0000256" key="3">
    <source>
        <dbReference type="ARBA" id="ARBA00009677"/>
    </source>
</evidence>
<dbReference type="KEGG" id="cbol:CGC65_02130"/>
<dbReference type="InterPro" id="IPR001444">
    <property type="entry name" value="Flag_bb_rod_N"/>
</dbReference>
<proteinExistence type="inferred from homology"/>
<dbReference type="EMBL" id="QSHZ01000013">
    <property type="protein sequence ID" value="RHC55562.1"/>
    <property type="molecule type" value="Genomic_DNA"/>
</dbReference>
<keyword evidence="11" id="KW-0282">Flagellum</keyword>
<feature type="domain" description="Flagellar basal-body/hook protein C-terminal" evidence="8">
    <location>
        <begin position="444"/>
        <end position="482"/>
    </location>
</feature>
<sequence>MRPTFMGLETAKRGIQVNQKAIDIVGNNISNSKTKGYTRQRLDTVSVHTYGSSQYNYSSIPLAGQGVDARGVAQIRNPYLDAKFRQQYGDVGYYDQKAAIMDQIEGIISDPEVEGTGIKAALTTLSQALADFSQSPYQETNANIVMNAFKGVTQVLNEYDANLKTLMEQTKNDLSVAVEDINTKLDQLSELNSSIAHEIFSNNDYDGVNYGPNDLLDQRNVILDDLSRYGDVQVTDLEDGKIQVKINGKVVVDASGASYTNDKLNIGSDGVTLTWNSNNQNANLGAGAIRGFTDMLTGADPINAGIPYYQNKMDNFAQTLADVFNNKIHADDPDFPDKYKFLLQGGVDGKVTAGNISISDQWADDVSYIIRKQNPDGELDNQDILDMKAAFEQDFNFGGEYTGTFSEFITSVTNTLGSGIKTNSARMSASLAIAESADSERMGVSGVSLNEEGISMMTYNKAYQALGRLMTTMDEQLDMIINKMGIVGR</sequence>
<dbReference type="InterPro" id="IPR053927">
    <property type="entry name" value="FlgK_helical"/>
</dbReference>
<evidence type="ECO:0000256" key="2">
    <source>
        <dbReference type="ARBA" id="ARBA00004613"/>
    </source>
</evidence>
<dbReference type="PANTHER" id="PTHR30033:SF1">
    <property type="entry name" value="FLAGELLAR HOOK-ASSOCIATED PROTEIN 1"/>
    <property type="match status" value="1"/>
</dbReference>
<dbReference type="NCBIfam" id="TIGR02492">
    <property type="entry name" value="flgK_ends"/>
    <property type="match status" value="1"/>
</dbReference>
<dbReference type="Pfam" id="PF22638">
    <property type="entry name" value="FlgK_D1"/>
    <property type="match status" value="1"/>
</dbReference>
<accession>A0A414AV76</accession>
<keyword evidence="5" id="KW-0964">Secreted</keyword>
<evidence type="ECO:0000259" key="8">
    <source>
        <dbReference type="Pfam" id="PF06429"/>
    </source>
</evidence>
<comment type="subcellular location">
    <subcellularLocation>
        <location evidence="1">Bacterial flagellum</location>
    </subcellularLocation>
    <subcellularLocation>
        <location evidence="2">Secreted</location>
    </subcellularLocation>
</comment>